<evidence type="ECO:0000313" key="2">
    <source>
        <dbReference type="Proteomes" id="UP000313359"/>
    </source>
</evidence>
<sequence>MANLTSATVEEVLFAVHEGYVAPGIEKFTQSNDSEEVAQMGNKEPNDIENFSDIHLPESKTITCMSSPLIKSLRSLSLMHWQKCYDVEIPADHPRKVPLGQRPINAQMHYPSVLAKKLVDASRLLFQHDVGGLESSIPTTPTCLEVF</sequence>
<reference evidence="1" key="1">
    <citation type="journal article" date="2018" name="Genome Biol. Evol.">
        <title>Genomics and development of Lentinus tigrinus, a white-rot wood-decaying mushroom with dimorphic fruiting bodies.</title>
        <authorList>
            <person name="Wu B."/>
            <person name="Xu Z."/>
            <person name="Knudson A."/>
            <person name="Carlson A."/>
            <person name="Chen N."/>
            <person name="Kovaka S."/>
            <person name="LaButti K."/>
            <person name="Lipzen A."/>
            <person name="Pennachio C."/>
            <person name="Riley R."/>
            <person name="Schakwitz W."/>
            <person name="Umezawa K."/>
            <person name="Ohm R.A."/>
            <person name="Grigoriev I.V."/>
            <person name="Nagy L.G."/>
            <person name="Gibbons J."/>
            <person name="Hibbett D."/>
        </authorList>
    </citation>
    <scope>NUCLEOTIDE SEQUENCE [LARGE SCALE GENOMIC DNA]</scope>
    <source>
        <strain evidence="1">ALCF2SS1-6</strain>
    </source>
</reference>
<protein>
    <submittedName>
        <fullName evidence="1">Uncharacterized protein</fullName>
    </submittedName>
</protein>
<proteinExistence type="predicted"/>
<keyword evidence="2" id="KW-1185">Reference proteome</keyword>
<accession>A0A5C2RMN0</accession>
<organism evidence="1 2">
    <name type="scientific">Lentinus tigrinus ALCF2SS1-6</name>
    <dbReference type="NCBI Taxonomy" id="1328759"/>
    <lineage>
        <taxon>Eukaryota</taxon>
        <taxon>Fungi</taxon>
        <taxon>Dikarya</taxon>
        <taxon>Basidiomycota</taxon>
        <taxon>Agaricomycotina</taxon>
        <taxon>Agaricomycetes</taxon>
        <taxon>Polyporales</taxon>
        <taxon>Polyporaceae</taxon>
        <taxon>Lentinus</taxon>
    </lineage>
</organism>
<dbReference type="Proteomes" id="UP000313359">
    <property type="component" value="Unassembled WGS sequence"/>
</dbReference>
<name>A0A5C2RMN0_9APHY</name>
<evidence type="ECO:0000313" key="1">
    <source>
        <dbReference type="EMBL" id="RPD52370.1"/>
    </source>
</evidence>
<dbReference type="EMBL" id="ML122368">
    <property type="protein sequence ID" value="RPD52370.1"/>
    <property type="molecule type" value="Genomic_DNA"/>
</dbReference>
<dbReference type="STRING" id="1328759.A0A5C2RMN0"/>
<gene>
    <name evidence="1" type="ORF">L227DRAFT_568643</name>
</gene>
<dbReference type="AlphaFoldDB" id="A0A5C2RMN0"/>